<sequence length="173" mass="19869">MEKLEVWMRGPIKDIPDLLQPVAHALLQVDEELFALFENFPRERLWLRPMGLASIAFHLQHIPGVIDRMLTYAAQNPLSEEQLRYLELEGKKDDRIDGIYLLNRLHQQIIVAIETLKNTKETALSAHRTLGRKKIPTTLIGLLFHAAEHAQRHVGQAIVTRKIVLADHHTNSE</sequence>
<dbReference type="SUPFAM" id="SSF109854">
    <property type="entry name" value="DinB/YfiT-like putative metalloenzymes"/>
    <property type="match status" value="1"/>
</dbReference>
<dbReference type="RefSeq" id="WP_093322617.1">
    <property type="nucleotide sequence ID" value="NZ_FOAF01000001.1"/>
</dbReference>
<evidence type="ECO:0000259" key="1">
    <source>
        <dbReference type="Pfam" id="PF12867"/>
    </source>
</evidence>
<reference evidence="3" key="1">
    <citation type="submission" date="2016-10" db="EMBL/GenBank/DDBJ databases">
        <authorList>
            <person name="Varghese N."/>
            <person name="Submissions S."/>
        </authorList>
    </citation>
    <scope>NUCLEOTIDE SEQUENCE [LARGE SCALE GENOMIC DNA]</scope>
    <source>
        <strain evidence="3">DSM 18733</strain>
    </source>
</reference>
<accession>A0A1H7M5Z0</accession>
<dbReference type="InterPro" id="IPR024775">
    <property type="entry name" value="DinB-like"/>
</dbReference>
<dbReference type="EMBL" id="FOAF01000001">
    <property type="protein sequence ID" value="SEL06613.1"/>
    <property type="molecule type" value="Genomic_DNA"/>
</dbReference>
<proteinExistence type="predicted"/>
<dbReference type="Proteomes" id="UP000199421">
    <property type="component" value="Unassembled WGS sequence"/>
</dbReference>
<name>A0A1H7M5Z0_OLID1</name>
<evidence type="ECO:0000313" key="2">
    <source>
        <dbReference type="EMBL" id="SEL06613.1"/>
    </source>
</evidence>
<dbReference type="AlphaFoldDB" id="A0A1H7M5Z0"/>
<gene>
    <name evidence="2" type="ORF">SAMN05661044_01876</name>
</gene>
<protein>
    <submittedName>
        <fullName evidence="2">DinB superfamily protein</fullName>
    </submittedName>
</protein>
<feature type="domain" description="DinB-like" evidence="1">
    <location>
        <begin position="27"/>
        <end position="157"/>
    </location>
</feature>
<evidence type="ECO:0000313" key="3">
    <source>
        <dbReference type="Proteomes" id="UP000199421"/>
    </source>
</evidence>
<keyword evidence="3" id="KW-1185">Reference proteome</keyword>
<dbReference type="OrthoDB" id="1439983at2"/>
<dbReference type="InterPro" id="IPR034660">
    <property type="entry name" value="DinB/YfiT-like"/>
</dbReference>
<dbReference type="STRING" id="407022.SAMN05661044_01876"/>
<dbReference type="Pfam" id="PF12867">
    <property type="entry name" value="DinB_2"/>
    <property type="match status" value="1"/>
</dbReference>
<dbReference type="Gene3D" id="1.20.120.450">
    <property type="entry name" value="dinb family like domain"/>
    <property type="match status" value="1"/>
</dbReference>
<organism evidence="2 3">
    <name type="scientific">Olivibacter domesticus</name>
    <name type="common">Pseudosphingobacterium domesticum</name>
    <dbReference type="NCBI Taxonomy" id="407022"/>
    <lineage>
        <taxon>Bacteria</taxon>
        <taxon>Pseudomonadati</taxon>
        <taxon>Bacteroidota</taxon>
        <taxon>Sphingobacteriia</taxon>
        <taxon>Sphingobacteriales</taxon>
        <taxon>Sphingobacteriaceae</taxon>
        <taxon>Olivibacter</taxon>
    </lineage>
</organism>